<evidence type="ECO:0000256" key="4">
    <source>
        <dbReference type="PROSITE-ProRule" id="PRU00284"/>
    </source>
</evidence>
<dbReference type="InterPro" id="IPR004089">
    <property type="entry name" value="MCPsignal_dom"/>
</dbReference>
<dbReference type="CDD" id="cd11386">
    <property type="entry name" value="MCP_signal"/>
    <property type="match status" value="1"/>
</dbReference>
<keyword evidence="5" id="KW-0812">Transmembrane</keyword>
<dbReference type="AlphaFoldDB" id="A0AAQ0BT03"/>
<dbReference type="PANTHER" id="PTHR43531:SF14">
    <property type="entry name" value="METHYL-ACCEPTING CHEMOTAXIS PROTEIN I-RELATED"/>
    <property type="match status" value="1"/>
</dbReference>
<dbReference type="Pfam" id="PF00015">
    <property type="entry name" value="MCPsignal"/>
    <property type="match status" value="1"/>
</dbReference>
<evidence type="ECO:0000313" key="8">
    <source>
        <dbReference type="EMBL" id="QPQ91226.1"/>
    </source>
</evidence>
<evidence type="ECO:0000259" key="7">
    <source>
        <dbReference type="PROSITE" id="PS50885"/>
    </source>
</evidence>
<dbReference type="GeneID" id="45693890"/>
<keyword evidence="2" id="KW-0488">Methylation</keyword>
<dbReference type="GO" id="GO:0005886">
    <property type="term" value="C:plasma membrane"/>
    <property type="evidence" value="ECO:0007669"/>
    <property type="project" value="TreeGrafter"/>
</dbReference>
<dbReference type="PROSITE" id="PS50885">
    <property type="entry name" value="HAMP"/>
    <property type="match status" value="1"/>
</dbReference>
<dbReference type="InterPro" id="IPR004090">
    <property type="entry name" value="Chemotax_Me-accpt_rcpt"/>
</dbReference>
<dbReference type="EMBL" id="CP065600">
    <property type="protein sequence ID" value="QPQ91226.1"/>
    <property type="molecule type" value="Genomic_DNA"/>
</dbReference>
<feature type="transmembrane region" description="Helical" evidence="5">
    <location>
        <begin position="187"/>
        <end position="205"/>
    </location>
</feature>
<protein>
    <submittedName>
        <fullName evidence="8">HAMP domain-containing protein</fullName>
    </submittedName>
</protein>
<feature type="domain" description="Methyl-accepting transducer" evidence="6">
    <location>
        <begin position="264"/>
        <end position="493"/>
    </location>
</feature>
<feature type="domain" description="HAMP" evidence="7">
    <location>
        <begin position="207"/>
        <end position="259"/>
    </location>
</feature>
<dbReference type="GO" id="GO:0004888">
    <property type="term" value="F:transmembrane signaling receptor activity"/>
    <property type="evidence" value="ECO:0007669"/>
    <property type="project" value="InterPro"/>
</dbReference>
<dbReference type="GO" id="GO:0006935">
    <property type="term" value="P:chemotaxis"/>
    <property type="evidence" value="ECO:0007669"/>
    <property type="project" value="InterPro"/>
</dbReference>
<comment type="subcellular location">
    <subcellularLocation>
        <location evidence="1">Membrane</location>
    </subcellularLocation>
</comment>
<keyword evidence="5" id="KW-1133">Transmembrane helix</keyword>
<dbReference type="SMART" id="SM00283">
    <property type="entry name" value="MA"/>
    <property type="match status" value="1"/>
</dbReference>
<dbReference type="RefSeq" id="WP_017432414.1">
    <property type="nucleotide sequence ID" value="NZ_CP065600.1"/>
</dbReference>
<accession>A0AAQ0BT03</accession>
<organism evidence="8 9">
    <name type="scientific">Burkholderia glumae</name>
    <name type="common">Pseudomonas glumae</name>
    <dbReference type="NCBI Taxonomy" id="337"/>
    <lineage>
        <taxon>Bacteria</taxon>
        <taxon>Pseudomonadati</taxon>
        <taxon>Pseudomonadota</taxon>
        <taxon>Betaproteobacteria</taxon>
        <taxon>Burkholderiales</taxon>
        <taxon>Burkholderiaceae</taxon>
        <taxon>Burkholderia</taxon>
    </lineage>
</organism>
<dbReference type="InterPro" id="IPR003660">
    <property type="entry name" value="HAMP_dom"/>
</dbReference>
<evidence type="ECO:0000256" key="5">
    <source>
        <dbReference type="SAM" id="Phobius"/>
    </source>
</evidence>
<dbReference type="Pfam" id="PF12729">
    <property type="entry name" value="4HB_MCP_1"/>
    <property type="match status" value="1"/>
</dbReference>
<evidence type="ECO:0000256" key="3">
    <source>
        <dbReference type="ARBA" id="ARBA00029447"/>
    </source>
</evidence>
<dbReference type="Gene3D" id="1.10.287.950">
    <property type="entry name" value="Methyl-accepting chemotaxis protein"/>
    <property type="match status" value="1"/>
</dbReference>
<reference evidence="8 9" key="1">
    <citation type="submission" date="2020-12" db="EMBL/GenBank/DDBJ databases">
        <title>FDA dAtabase for Regulatory Grade micrObial Sequences (FDA-ARGOS): Supporting development and validation of Infectious Disease Dx tests.</title>
        <authorList>
            <person name="Minogue T."/>
            <person name="Wolcott M."/>
            <person name="Wasieloski L."/>
            <person name="Aguilar W."/>
            <person name="Moore D."/>
            <person name="Jaissle J."/>
            <person name="Tallon L."/>
            <person name="Sadzewicz L."/>
            <person name="Zhao X."/>
            <person name="Boylan J."/>
            <person name="Ott S."/>
            <person name="Bowen H."/>
            <person name="Vavikolanu K."/>
            <person name="Mehta A."/>
            <person name="Aluvathingal J."/>
            <person name="Nadendla S."/>
            <person name="Yan Y."/>
            <person name="Sichtig H."/>
        </authorList>
    </citation>
    <scope>NUCLEOTIDE SEQUENCE [LARGE SCALE GENOMIC DNA]</scope>
    <source>
        <strain evidence="8 9">FDAARGOS_949</strain>
    </source>
</reference>
<evidence type="ECO:0000256" key="2">
    <source>
        <dbReference type="ARBA" id="ARBA00022481"/>
    </source>
</evidence>
<dbReference type="Proteomes" id="UP000594892">
    <property type="component" value="Chromosome 1"/>
</dbReference>
<gene>
    <name evidence="8" type="ORF">I6H06_05800</name>
</gene>
<sequence length="526" mass="55366">MLPSYRDLSIGVRLAIAFFIAALMTALLGAVAYTRLSSISEQWRTYESVTLAKLQLLQHAKDVFGDAVHNYKDYVLRGGDYRTKFLANLDAIDQAAQTSLELGTFGSGESDAVRTLTAATAGYRASLDKLDALVNSGASIEARDHVVSGADKPIGKALDVLIAIGRERTHEQGKNVTHLASVAESTIIAVTITALAAAVLLAFFITRDITLPIGVAVSAAEAVARGDLTQDITTDRADETGRLLRALRDMNENLLQVVGRVCSGADTMATATSEIAAGNHDLSSRTEEQASSLQETASSMEELTATVRQNADNAHRGSTLATSAADVAHQGSAVVGKVVRTMEEISESSKRISDITGVVEGIAFQTNILALNAAVEAARAGDQGRGFAVVAGEVRNLAQRSGSAAKEIKELIAASVRKVQDGTNLASEAGATMSEVTRAVARVSDIMGEIAAASTEQSRGIEQVNLAVSQMDQVTQQNAALVEQAAAASASLQEQGRQLSEVVAFFRLRSGTRLPIRRPAGHHDAA</sequence>
<evidence type="ECO:0000256" key="1">
    <source>
        <dbReference type="ARBA" id="ARBA00004370"/>
    </source>
</evidence>
<evidence type="ECO:0000313" key="9">
    <source>
        <dbReference type="Proteomes" id="UP000594892"/>
    </source>
</evidence>
<dbReference type="GO" id="GO:0007165">
    <property type="term" value="P:signal transduction"/>
    <property type="evidence" value="ECO:0007669"/>
    <property type="project" value="UniProtKB-KW"/>
</dbReference>
<dbReference type="PANTHER" id="PTHR43531">
    <property type="entry name" value="PROTEIN ICFG"/>
    <property type="match status" value="1"/>
</dbReference>
<dbReference type="SMART" id="SM00304">
    <property type="entry name" value="HAMP"/>
    <property type="match status" value="1"/>
</dbReference>
<dbReference type="SUPFAM" id="SSF58104">
    <property type="entry name" value="Methyl-accepting chemotaxis protein (MCP) signaling domain"/>
    <property type="match status" value="1"/>
</dbReference>
<keyword evidence="5" id="KW-0472">Membrane</keyword>
<proteinExistence type="inferred from homology"/>
<feature type="transmembrane region" description="Helical" evidence="5">
    <location>
        <begin position="12"/>
        <end position="34"/>
    </location>
</feature>
<dbReference type="InterPro" id="IPR051310">
    <property type="entry name" value="MCP_chemotaxis"/>
</dbReference>
<evidence type="ECO:0000259" key="6">
    <source>
        <dbReference type="PROSITE" id="PS50111"/>
    </source>
</evidence>
<dbReference type="PRINTS" id="PR00260">
    <property type="entry name" value="CHEMTRNSDUCR"/>
</dbReference>
<keyword evidence="4" id="KW-0807">Transducer</keyword>
<dbReference type="InterPro" id="IPR024478">
    <property type="entry name" value="HlyB_4HB_MCP"/>
</dbReference>
<name>A0AAQ0BT03_BURGL</name>
<comment type="similarity">
    <text evidence="3">Belongs to the methyl-accepting chemotaxis (MCP) protein family.</text>
</comment>
<dbReference type="PROSITE" id="PS50111">
    <property type="entry name" value="CHEMOTAXIS_TRANSDUC_2"/>
    <property type="match status" value="1"/>
</dbReference>
<dbReference type="FunFam" id="1.10.287.950:FF:000001">
    <property type="entry name" value="Methyl-accepting chemotaxis sensory transducer"/>
    <property type="match status" value="1"/>
</dbReference>
<dbReference type="Pfam" id="PF00672">
    <property type="entry name" value="HAMP"/>
    <property type="match status" value="1"/>
</dbReference>